<accession>A0A6M3L3R5</accession>
<organism evidence="1">
    <name type="scientific">viral metagenome</name>
    <dbReference type="NCBI Taxonomy" id="1070528"/>
    <lineage>
        <taxon>unclassified sequences</taxon>
        <taxon>metagenomes</taxon>
        <taxon>organismal metagenomes</taxon>
    </lineage>
</organism>
<gene>
    <name evidence="1" type="ORF">MM415B02871_0014</name>
</gene>
<protein>
    <submittedName>
        <fullName evidence="1">Uncharacterized protein</fullName>
    </submittedName>
</protein>
<evidence type="ECO:0000313" key="1">
    <source>
        <dbReference type="EMBL" id="QJA87918.1"/>
    </source>
</evidence>
<dbReference type="AlphaFoldDB" id="A0A6M3L3R5"/>
<proteinExistence type="predicted"/>
<sequence>MVTNVCSDCRNPILYGISRVDSYCEDAVTEEGRERCEYRREPWKPKVGVAETAVSIPARRLPVLK</sequence>
<dbReference type="EMBL" id="MT142740">
    <property type="protein sequence ID" value="QJA87918.1"/>
    <property type="molecule type" value="Genomic_DNA"/>
</dbReference>
<reference evidence="1" key="1">
    <citation type="submission" date="2020-03" db="EMBL/GenBank/DDBJ databases">
        <title>The deep terrestrial virosphere.</title>
        <authorList>
            <person name="Holmfeldt K."/>
            <person name="Nilsson E."/>
            <person name="Simone D."/>
            <person name="Lopez-Fernandez M."/>
            <person name="Wu X."/>
            <person name="de Brujin I."/>
            <person name="Lundin D."/>
            <person name="Andersson A."/>
            <person name="Bertilsson S."/>
            <person name="Dopson M."/>
        </authorList>
    </citation>
    <scope>NUCLEOTIDE SEQUENCE</scope>
    <source>
        <strain evidence="1">MM415B02871</strain>
    </source>
</reference>
<name>A0A6M3L3R5_9ZZZZ</name>